<evidence type="ECO:0000313" key="7">
    <source>
        <dbReference type="Proteomes" id="UP000705867"/>
    </source>
</evidence>
<reference evidence="6" key="2">
    <citation type="submission" date="2021-08" db="EMBL/GenBank/DDBJ databases">
        <authorList>
            <person name="Dalcin Martins P."/>
        </authorList>
    </citation>
    <scope>NUCLEOTIDE SEQUENCE</scope>
    <source>
        <strain evidence="6">MAG_39</strain>
    </source>
</reference>
<dbReference type="PANTHER" id="PTHR24220:SF86">
    <property type="entry name" value="ABC TRANSPORTER ABCH.1"/>
    <property type="match status" value="1"/>
</dbReference>
<evidence type="ECO:0000256" key="4">
    <source>
        <dbReference type="ARBA" id="ARBA00038388"/>
    </source>
</evidence>
<dbReference type="SUPFAM" id="SSF52540">
    <property type="entry name" value="P-loop containing nucleoside triphosphate hydrolases"/>
    <property type="match status" value="1"/>
</dbReference>
<comment type="similarity">
    <text evidence="4">Belongs to the ABC transporter superfamily. Macrolide exporter (TC 3.A.1.122) family.</text>
</comment>
<gene>
    <name evidence="6" type="ORF">K8I29_02505</name>
</gene>
<evidence type="ECO:0000313" key="6">
    <source>
        <dbReference type="EMBL" id="MBZ0155069.1"/>
    </source>
</evidence>
<comment type="caution">
    <text evidence="6">The sequence shown here is derived from an EMBL/GenBank/DDBJ whole genome shotgun (WGS) entry which is preliminary data.</text>
</comment>
<dbReference type="InterPro" id="IPR015854">
    <property type="entry name" value="ABC_transpr_LolD-like"/>
</dbReference>
<reference evidence="6" key="1">
    <citation type="journal article" date="2021" name="bioRxiv">
        <title>Unraveling nitrogen, sulfur and carbon metabolic pathways and microbial community transcriptional responses to substrate deprivation and toxicity stresses in a bioreactor mimicking anoxic brackish coastal sediment conditions.</title>
        <authorList>
            <person name="Martins P.D."/>
            <person name="Echeveste M.J."/>
            <person name="Arshad A."/>
            <person name="Kurth J."/>
            <person name="Ouboter H."/>
            <person name="Jetten M.S.M."/>
            <person name="Welte C.U."/>
        </authorList>
    </citation>
    <scope>NUCLEOTIDE SEQUENCE</scope>
    <source>
        <strain evidence="6">MAG_39</strain>
    </source>
</reference>
<dbReference type="PROSITE" id="PS50893">
    <property type="entry name" value="ABC_TRANSPORTER_2"/>
    <property type="match status" value="1"/>
</dbReference>
<dbReference type="GO" id="GO:0016887">
    <property type="term" value="F:ATP hydrolysis activity"/>
    <property type="evidence" value="ECO:0007669"/>
    <property type="project" value="InterPro"/>
</dbReference>
<proteinExistence type="inferred from homology"/>
<dbReference type="GO" id="GO:0098796">
    <property type="term" value="C:membrane protein complex"/>
    <property type="evidence" value="ECO:0007669"/>
    <property type="project" value="UniProtKB-ARBA"/>
</dbReference>
<organism evidence="6 7">
    <name type="scientific">Candidatus Nitrobium versatile</name>
    <dbReference type="NCBI Taxonomy" id="2884831"/>
    <lineage>
        <taxon>Bacteria</taxon>
        <taxon>Pseudomonadati</taxon>
        <taxon>Nitrospirota</taxon>
        <taxon>Nitrospiria</taxon>
        <taxon>Nitrospirales</taxon>
        <taxon>Nitrospiraceae</taxon>
        <taxon>Candidatus Nitrobium</taxon>
    </lineage>
</organism>
<dbReference type="InterPro" id="IPR027417">
    <property type="entry name" value="P-loop_NTPase"/>
</dbReference>
<dbReference type="InterPro" id="IPR003593">
    <property type="entry name" value="AAA+_ATPase"/>
</dbReference>
<dbReference type="GO" id="GO:0005524">
    <property type="term" value="F:ATP binding"/>
    <property type="evidence" value="ECO:0007669"/>
    <property type="project" value="UniProtKB-KW"/>
</dbReference>
<keyword evidence="3 6" id="KW-0067">ATP-binding</keyword>
<evidence type="ECO:0000256" key="1">
    <source>
        <dbReference type="ARBA" id="ARBA00022448"/>
    </source>
</evidence>
<dbReference type="CDD" id="cd03255">
    <property type="entry name" value="ABC_MJ0796_LolCDE_FtsE"/>
    <property type="match status" value="1"/>
</dbReference>
<accession>A0A953J8F1</accession>
<evidence type="ECO:0000256" key="2">
    <source>
        <dbReference type="ARBA" id="ARBA00022741"/>
    </source>
</evidence>
<name>A0A953J8F1_9BACT</name>
<dbReference type="GO" id="GO:0022857">
    <property type="term" value="F:transmembrane transporter activity"/>
    <property type="evidence" value="ECO:0007669"/>
    <property type="project" value="UniProtKB-ARBA"/>
</dbReference>
<dbReference type="PROSITE" id="PS00211">
    <property type="entry name" value="ABC_TRANSPORTER_1"/>
    <property type="match status" value="1"/>
</dbReference>
<protein>
    <submittedName>
        <fullName evidence="6">ABC transporter ATP-binding protein</fullName>
    </submittedName>
</protein>
<dbReference type="GO" id="GO:0005886">
    <property type="term" value="C:plasma membrane"/>
    <property type="evidence" value="ECO:0007669"/>
    <property type="project" value="TreeGrafter"/>
</dbReference>
<sequence>MNNSSIADLRTVSKKYTMGESEVFALKGLQLRIERKEYIAIMGPSGSGKSTLLNILGGIDIPSGGEVYLDGKRIDNLSEKALLEARRKTVTYIFQEARLLSSLSALENVLLPLAFRNSGSAGSKAKERARLMLEKVGLGKRAYHLPHQLSGGEAQRVSIARALMCDPLLILADEPTGNLDTKTGEEIMSLFGQLNSEGLTIVMVTHDPQKASHAKRIIRLRDGEVVEDSYNHKYGVCAVD</sequence>
<dbReference type="Proteomes" id="UP000705867">
    <property type="component" value="Unassembled WGS sequence"/>
</dbReference>
<keyword evidence="1" id="KW-0813">Transport</keyword>
<dbReference type="EMBL" id="JAIOIV010000018">
    <property type="protein sequence ID" value="MBZ0155069.1"/>
    <property type="molecule type" value="Genomic_DNA"/>
</dbReference>
<dbReference type="SMART" id="SM00382">
    <property type="entry name" value="AAA"/>
    <property type="match status" value="1"/>
</dbReference>
<dbReference type="FunFam" id="3.40.50.300:FF:000032">
    <property type="entry name" value="Export ABC transporter ATP-binding protein"/>
    <property type="match status" value="1"/>
</dbReference>
<dbReference type="InterPro" id="IPR017871">
    <property type="entry name" value="ABC_transporter-like_CS"/>
</dbReference>
<evidence type="ECO:0000259" key="5">
    <source>
        <dbReference type="PROSITE" id="PS50893"/>
    </source>
</evidence>
<evidence type="ECO:0000256" key="3">
    <source>
        <dbReference type="ARBA" id="ARBA00022840"/>
    </source>
</evidence>
<feature type="domain" description="ABC transporter" evidence="5">
    <location>
        <begin position="9"/>
        <end position="239"/>
    </location>
</feature>
<dbReference type="InterPro" id="IPR017911">
    <property type="entry name" value="MacB-like_ATP-bd"/>
</dbReference>
<dbReference type="PANTHER" id="PTHR24220">
    <property type="entry name" value="IMPORT ATP-BINDING PROTEIN"/>
    <property type="match status" value="1"/>
</dbReference>
<dbReference type="Pfam" id="PF00005">
    <property type="entry name" value="ABC_tran"/>
    <property type="match status" value="1"/>
</dbReference>
<dbReference type="InterPro" id="IPR003439">
    <property type="entry name" value="ABC_transporter-like_ATP-bd"/>
</dbReference>
<keyword evidence="2" id="KW-0547">Nucleotide-binding</keyword>
<dbReference type="AlphaFoldDB" id="A0A953J8F1"/>
<dbReference type="Gene3D" id="3.40.50.300">
    <property type="entry name" value="P-loop containing nucleotide triphosphate hydrolases"/>
    <property type="match status" value="1"/>
</dbReference>